<feature type="compositionally biased region" description="Basic and acidic residues" evidence="1">
    <location>
        <begin position="171"/>
        <end position="185"/>
    </location>
</feature>
<feature type="region of interest" description="Disordered" evidence="1">
    <location>
        <begin position="283"/>
        <end position="306"/>
    </location>
</feature>
<sequence length="453" mass="50159">MPGQTDMKGSASIRQLCFTAVLFGGIIVDSTGLEFMAAQNSFAWLQLTQPLEGGEGSESDMTFATSAASSELFTTQYSKTSVFDSEFESDLSIPTPPFPKDDTISQTLTFAEALHRTQVVDQGAEATSYNAETQPQYCSLDMLSNTGLPLRQRTINEDEGLMLFGASETSSVHERDSKDSLSSREAAKPSSTLLLTYGNDRRLSPEKQWQEIWRTLFDRTLPIEGPYLGDSKEEIVGSMIAICKKGSSRVVPGILRSLGLSSEKGKSVQQLMEKLFSGFQELSDERSNDGDMEETEKASTCGGLDSIPMTPKDMDFEFDFNVPLQRSPLPEIQNSCSGIDMTQIQESNTVIPTGLPEYATFEENGEDDMLMRYLPTKLLEANGQVNPPCTASNGDSHPKSVKCSRWEYAWECDYCGFEYIFKPSGAGSDMRCFNYPCLGQFRGNFCSFYKVHM</sequence>
<evidence type="ECO:0000256" key="1">
    <source>
        <dbReference type="SAM" id="MobiDB-lite"/>
    </source>
</evidence>
<evidence type="ECO:0000313" key="3">
    <source>
        <dbReference type="Proteomes" id="UP000532311"/>
    </source>
</evidence>
<proteinExistence type="predicted"/>
<keyword evidence="3" id="KW-1185">Reference proteome</keyword>
<dbReference type="Proteomes" id="UP000532311">
    <property type="component" value="Unassembled WGS sequence"/>
</dbReference>
<protein>
    <submittedName>
        <fullName evidence="2">Uncharacterized protein</fullName>
    </submittedName>
</protein>
<reference evidence="2 3" key="1">
    <citation type="submission" date="2020-05" db="EMBL/GenBank/DDBJ databases">
        <title>Identification and distribution of gene clusters putatively required for synthesis of sphingolipid metabolism inhibitors in phylogenetically diverse species of the filamentous fungus Fusarium.</title>
        <authorList>
            <person name="Kim H.-S."/>
            <person name="Busman M."/>
            <person name="Brown D.W."/>
            <person name="Divon H."/>
            <person name="Uhlig S."/>
            <person name="Proctor R.H."/>
        </authorList>
    </citation>
    <scope>NUCLEOTIDE SEQUENCE [LARGE SCALE GENOMIC DNA]</scope>
    <source>
        <strain evidence="2 3">NRRL 26131</strain>
    </source>
</reference>
<comment type="caution">
    <text evidence="2">The sequence shown here is derived from an EMBL/GenBank/DDBJ whole genome shotgun (WGS) entry which is preliminary data.</text>
</comment>
<gene>
    <name evidence="2" type="ORF">FGLOB1_11199</name>
</gene>
<evidence type="ECO:0000313" key="2">
    <source>
        <dbReference type="EMBL" id="KAF5699736.1"/>
    </source>
</evidence>
<accession>A0A8H5XUA2</accession>
<feature type="region of interest" description="Disordered" evidence="1">
    <location>
        <begin position="166"/>
        <end position="185"/>
    </location>
</feature>
<dbReference type="AlphaFoldDB" id="A0A8H5XUA2"/>
<name>A0A8H5XUA2_9HYPO</name>
<organism evidence="2 3">
    <name type="scientific">Fusarium globosum</name>
    <dbReference type="NCBI Taxonomy" id="78864"/>
    <lineage>
        <taxon>Eukaryota</taxon>
        <taxon>Fungi</taxon>
        <taxon>Dikarya</taxon>
        <taxon>Ascomycota</taxon>
        <taxon>Pezizomycotina</taxon>
        <taxon>Sordariomycetes</taxon>
        <taxon>Hypocreomycetidae</taxon>
        <taxon>Hypocreales</taxon>
        <taxon>Nectriaceae</taxon>
        <taxon>Fusarium</taxon>
        <taxon>Fusarium fujikuroi species complex</taxon>
    </lineage>
</organism>
<dbReference type="EMBL" id="JAAQPF010000560">
    <property type="protein sequence ID" value="KAF5699736.1"/>
    <property type="molecule type" value="Genomic_DNA"/>
</dbReference>